<dbReference type="Proteomes" id="UP000632063">
    <property type="component" value="Unassembled WGS sequence"/>
</dbReference>
<evidence type="ECO:0000313" key="5">
    <source>
        <dbReference type="EMBL" id="MBD8890215.1"/>
    </source>
</evidence>
<evidence type="ECO:0000256" key="3">
    <source>
        <dbReference type="ARBA" id="ARBA00022691"/>
    </source>
</evidence>
<dbReference type="GO" id="GO:0032259">
    <property type="term" value="P:methylation"/>
    <property type="evidence" value="ECO:0007669"/>
    <property type="project" value="UniProtKB-KW"/>
</dbReference>
<name>A0ABR9CIK6_9HYPH</name>
<dbReference type="GO" id="GO:0008168">
    <property type="term" value="F:methyltransferase activity"/>
    <property type="evidence" value="ECO:0007669"/>
    <property type="project" value="UniProtKB-KW"/>
</dbReference>
<evidence type="ECO:0000259" key="4">
    <source>
        <dbReference type="Pfam" id="PF08241"/>
    </source>
</evidence>
<reference evidence="6" key="1">
    <citation type="submission" date="2020-09" db="EMBL/GenBank/DDBJ databases">
        <title>The genome sequence of strain Labrenzia suaedae 4C16A.</title>
        <authorList>
            <person name="Liu Y."/>
        </authorList>
    </citation>
    <scope>NUCLEOTIDE SEQUENCE [LARGE SCALE GENOMIC DNA]</scope>
    <source>
        <strain evidence="6">4C16A</strain>
    </source>
</reference>
<evidence type="ECO:0000256" key="2">
    <source>
        <dbReference type="ARBA" id="ARBA00022679"/>
    </source>
</evidence>
<dbReference type="PANTHER" id="PTHR43464">
    <property type="entry name" value="METHYLTRANSFERASE"/>
    <property type="match status" value="1"/>
</dbReference>
<gene>
    <name evidence="5" type="ORF">IG616_01530</name>
</gene>
<dbReference type="Gene3D" id="3.40.50.150">
    <property type="entry name" value="Vaccinia Virus protein VP39"/>
    <property type="match status" value="1"/>
</dbReference>
<dbReference type="InterPro" id="IPR029063">
    <property type="entry name" value="SAM-dependent_MTases_sf"/>
</dbReference>
<evidence type="ECO:0000313" key="6">
    <source>
        <dbReference type="Proteomes" id="UP000632063"/>
    </source>
</evidence>
<dbReference type="CDD" id="cd02440">
    <property type="entry name" value="AdoMet_MTases"/>
    <property type="match status" value="1"/>
</dbReference>
<comment type="caution">
    <text evidence="5">The sequence shown here is derived from an EMBL/GenBank/DDBJ whole genome shotgun (WGS) entry which is preliminary data.</text>
</comment>
<protein>
    <submittedName>
        <fullName evidence="5">Class I SAM-dependent methyltransferase</fullName>
    </submittedName>
</protein>
<accession>A0ABR9CIK6</accession>
<dbReference type="InterPro" id="IPR013216">
    <property type="entry name" value="Methyltransf_11"/>
</dbReference>
<dbReference type="EMBL" id="JACYXI010000001">
    <property type="protein sequence ID" value="MBD8890215.1"/>
    <property type="molecule type" value="Genomic_DNA"/>
</dbReference>
<proteinExistence type="predicted"/>
<feature type="domain" description="Methyltransferase type 11" evidence="4">
    <location>
        <begin position="40"/>
        <end position="134"/>
    </location>
</feature>
<dbReference type="PANTHER" id="PTHR43464:SF19">
    <property type="entry name" value="UBIQUINONE BIOSYNTHESIS O-METHYLTRANSFERASE, MITOCHONDRIAL"/>
    <property type="match status" value="1"/>
</dbReference>
<sequence length="261" mass="28708">MAIDFHAESNADTYAKRSAAAEWHSAMVGLLNPKGAQVADIGCGGGVYTRAWRELGAGHVEGVDFSEVMVATAGKKAADLTGVHFRKGSAEETGLEAAHFDVVFERALIHHLAALVPAFREAFRILRPGGLLIVQHRTMDDVLQPATTEHLRGYFFKALPRLLDKEMSRRPDGATVQAALAAAGFEETASQTLWETRKIYPDRQALADDLRNRTGRSILHELDDAELEQLISEVMLHAPGSGEIRERDRWTVFTARKPVEA</sequence>
<dbReference type="RefSeq" id="WP_192145750.1">
    <property type="nucleotide sequence ID" value="NZ_JACYXI010000001.1"/>
</dbReference>
<keyword evidence="3" id="KW-0949">S-adenosyl-L-methionine</keyword>
<organism evidence="5 6">
    <name type="scientific">Roseibium litorale</name>
    <dbReference type="NCBI Taxonomy" id="2803841"/>
    <lineage>
        <taxon>Bacteria</taxon>
        <taxon>Pseudomonadati</taxon>
        <taxon>Pseudomonadota</taxon>
        <taxon>Alphaproteobacteria</taxon>
        <taxon>Hyphomicrobiales</taxon>
        <taxon>Stappiaceae</taxon>
        <taxon>Roseibium</taxon>
    </lineage>
</organism>
<keyword evidence="6" id="KW-1185">Reference proteome</keyword>
<evidence type="ECO:0000256" key="1">
    <source>
        <dbReference type="ARBA" id="ARBA00022603"/>
    </source>
</evidence>
<dbReference type="SUPFAM" id="SSF53335">
    <property type="entry name" value="S-adenosyl-L-methionine-dependent methyltransferases"/>
    <property type="match status" value="1"/>
</dbReference>
<reference evidence="5 6" key="2">
    <citation type="journal article" date="2021" name="Int. J. Syst. Evol. Microbiol.">
        <title>Roseibium litorale sp. nov., isolated from a tidal flat sediment and proposal for the reclassification of Labrenzia polysiphoniae as Roseibium polysiphoniae comb. nov.</title>
        <authorList>
            <person name="Liu Y."/>
            <person name="Pei T."/>
            <person name="Du J."/>
            <person name="Chao M."/>
            <person name="Deng M.R."/>
            <person name="Zhu H."/>
        </authorList>
    </citation>
    <scope>NUCLEOTIDE SEQUENCE [LARGE SCALE GENOMIC DNA]</scope>
    <source>
        <strain evidence="5 6">4C16A</strain>
    </source>
</reference>
<dbReference type="Pfam" id="PF08241">
    <property type="entry name" value="Methyltransf_11"/>
    <property type="match status" value="1"/>
</dbReference>
<keyword evidence="2" id="KW-0808">Transferase</keyword>
<keyword evidence="1 5" id="KW-0489">Methyltransferase</keyword>